<keyword evidence="1" id="KW-1133">Transmembrane helix</keyword>
<dbReference type="Proteomes" id="UP000322244">
    <property type="component" value="Unassembled WGS sequence"/>
</dbReference>
<dbReference type="EMBL" id="VLNY01000010">
    <property type="protein sequence ID" value="KAA0021320.1"/>
    <property type="molecule type" value="Genomic_DNA"/>
</dbReference>
<gene>
    <name evidence="2" type="ORF">FOY51_18905</name>
</gene>
<name>A0A5A7S572_9NOCA</name>
<evidence type="ECO:0000313" key="3">
    <source>
        <dbReference type="Proteomes" id="UP000322244"/>
    </source>
</evidence>
<dbReference type="OrthoDB" id="4559973at2"/>
<accession>A0A5A7S572</accession>
<dbReference type="RefSeq" id="WP_149431824.1">
    <property type="nucleotide sequence ID" value="NZ_VLNY01000010.1"/>
</dbReference>
<sequence>MPILLFVAYVVAEIAAFAWAVSTIGVLWTIVLLLAGSVIGMVLVRSQGRKVFAGLRRASQGESSPTRAIADGVLVGLGAVLMFVPGLVTSVLGLLLLLPPTRMVIRPAVVLLGARRFGALAAAASAGGRVFGGRAYNSATVIDGEVVDEYPTTAGYPRYDRPAITRATVEGDTGSQFPRT</sequence>
<keyword evidence="3" id="KW-1185">Reference proteome</keyword>
<organism evidence="2 3">
    <name type="scientific">Antrihabitans cavernicola</name>
    <dbReference type="NCBI Taxonomy" id="2495913"/>
    <lineage>
        <taxon>Bacteria</taxon>
        <taxon>Bacillati</taxon>
        <taxon>Actinomycetota</taxon>
        <taxon>Actinomycetes</taxon>
        <taxon>Mycobacteriales</taxon>
        <taxon>Nocardiaceae</taxon>
        <taxon>Antrihabitans</taxon>
    </lineage>
</organism>
<evidence type="ECO:0000313" key="2">
    <source>
        <dbReference type="EMBL" id="KAA0021320.1"/>
    </source>
</evidence>
<dbReference type="NCBIfam" id="NF008528">
    <property type="entry name" value="PRK11463.1-2"/>
    <property type="match status" value="1"/>
</dbReference>
<dbReference type="PANTHER" id="PTHR35335">
    <property type="entry name" value="UPF0716 PROTEIN FXSA"/>
    <property type="match status" value="1"/>
</dbReference>
<feature type="transmembrane region" description="Helical" evidence="1">
    <location>
        <begin position="73"/>
        <end position="98"/>
    </location>
</feature>
<keyword evidence="1" id="KW-0812">Transmembrane</keyword>
<proteinExistence type="predicted"/>
<protein>
    <submittedName>
        <fullName evidence="2">FxsA family protein</fullName>
    </submittedName>
</protein>
<keyword evidence="1" id="KW-0472">Membrane</keyword>
<dbReference type="InterPro" id="IPR007313">
    <property type="entry name" value="FxsA"/>
</dbReference>
<feature type="transmembrane region" description="Helical" evidence="1">
    <location>
        <begin position="26"/>
        <end position="44"/>
    </location>
</feature>
<evidence type="ECO:0000256" key="1">
    <source>
        <dbReference type="SAM" id="Phobius"/>
    </source>
</evidence>
<comment type="caution">
    <text evidence="2">The sequence shown here is derived from an EMBL/GenBank/DDBJ whole genome shotgun (WGS) entry which is preliminary data.</text>
</comment>
<dbReference type="PANTHER" id="PTHR35335:SF1">
    <property type="entry name" value="UPF0716 PROTEIN FXSA"/>
    <property type="match status" value="1"/>
</dbReference>
<reference evidence="2 3" key="1">
    <citation type="submission" date="2019-07" db="EMBL/GenBank/DDBJ databases">
        <title>Rhodococcus cavernicolus sp. nov., isolated from a cave.</title>
        <authorList>
            <person name="Lee S.D."/>
        </authorList>
    </citation>
    <scope>NUCLEOTIDE SEQUENCE [LARGE SCALE GENOMIC DNA]</scope>
    <source>
        <strain evidence="2 3">C1-24</strain>
    </source>
</reference>
<dbReference type="Pfam" id="PF04186">
    <property type="entry name" value="FxsA"/>
    <property type="match status" value="1"/>
</dbReference>
<dbReference type="AlphaFoldDB" id="A0A5A7S572"/>
<dbReference type="GO" id="GO:0016020">
    <property type="term" value="C:membrane"/>
    <property type="evidence" value="ECO:0007669"/>
    <property type="project" value="InterPro"/>
</dbReference>